<gene>
    <name evidence="1" type="ORF">FH972_014735</name>
</gene>
<name>A0A5N6RAZ3_9ROSI</name>
<proteinExistence type="predicted"/>
<dbReference type="OrthoDB" id="913402at2759"/>
<organism evidence="1 2">
    <name type="scientific">Carpinus fangiana</name>
    <dbReference type="NCBI Taxonomy" id="176857"/>
    <lineage>
        <taxon>Eukaryota</taxon>
        <taxon>Viridiplantae</taxon>
        <taxon>Streptophyta</taxon>
        <taxon>Embryophyta</taxon>
        <taxon>Tracheophyta</taxon>
        <taxon>Spermatophyta</taxon>
        <taxon>Magnoliopsida</taxon>
        <taxon>eudicotyledons</taxon>
        <taxon>Gunneridae</taxon>
        <taxon>Pentapetalae</taxon>
        <taxon>rosids</taxon>
        <taxon>fabids</taxon>
        <taxon>Fagales</taxon>
        <taxon>Betulaceae</taxon>
        <taxon>Carpinus</taxon>
    </lineage>
</organism>
<evidence type="ECO:0000313" key="2">
    <source>
        <dbReference type="Proteomes" id="UP000327013"/>
    </source>
</evidence>
<reference evidence="1 2" key="1">
    <citation type="submission" date="2019-06" db="EMBL/GenBank/DDBJ databases">
        <title>A chromosomal-level reference genome of Carpinus fangiana (Coryloideae, Betulaceae).</title>
        <authorList>
            <person name="Yang X."/>
            <person name="Wang Z."/>
            <person name="Zhang L."/>
            <person name="Hao G."/>
            <person name="Liu J."/>
            <person name="Yang Y."/>
        </authorList>
    </citation>
    <scope>NUCLEOTIDE SEQUENCE [LARGE SCALE GENOMIC DNA]</scope>
    <source>
        <strain evidence="1">Cfa_2016G</strain>
        <tissue evidence="1">Leaf</tissue>
    </source>
</reference>
<evidence type="ECO:0000313" key="1">
    <source>
        <dbReference type="EMBL" id="KAE8076062.1"/>
    </source>
</evidence>
<accession>A0A5N6RAZ3</accession>
<protein>
    <submittedName>
        <fullName evidence="1">Uncharacterized protein</fullName>
    </submittedName>
</protein>
<dbReference type="EMBL" id="CM017326">
    <property type="protein sequence ID" value="KAE8076062.1"/>
    <property type="molecule type" value="Genomic_DNA"/>
</dbReference>
<keyword evidence="2" id="KW-1185">Reference proteome</keyword>
<dbReference type="Proteomes" id="UP000327013">
    <property type="component" value="Chromosome 6"/>
</dbReference>
<dbReference type="AlphaFoldDB" id="A0A5N6RAZ3"/>
<sequence length="50" mass="5716">MAVDLLVWEASCRQKDPVLGPYGEYRKVFDELNMYRPKPKSVDAIARAMG</sequence>